<evidence type="ECO:0000256" key="11">
    <source>
        <dbReference type="ARBA" id="ARBA00032849"/>
    </source>
</evidence>
<dbReference type="Pfam" id="PF01902">
    <property type="entry name" value="Diphthami_syn_2"/>
    <property type="match status" value="1"/>
</dbReference>
<feature type="domain" description="Diphthamide synthase" evidence="13">
    <location>
        <begin position="1"/>
        <end position="227"/>
    </location>
</feature>
<dbReference type="SUPFAM" id="SSF52402">
    <property type="entry name" value="Adenine nucleotide alpha hydrolases-like"/>
    <property type="match status" value="1"/>
</dbReference>
<gene>
    <name evidence="14" type="ORF">KC19_2G130800</name>
</gene>
<dbReference type="CDD" id="cd01994">
    <property type="entry name" value="AANH_PF0828-like"/>
    <property type="match status" value="1"/>
</dbReference>
<sequence length="754" mass="82688">MKVVALVSGGKDSCYAMQRCIDYGHQIVALANLLPADDDVDELDSFMFQTVGHQMICAIAQCMGLPLFRKRIEGTSRLQDLRYRKTIGDEVEDLEKLLVAVKQKHPDIQAVSSGAIKSNYQRLRVENVCSRLGLISLAYMWEQDQATLLQSIIDSGIYAVLVKVAAIGMDPHKHLGKDLASLQPHLTRLGSLYGSNVCGEGGEYETLTLDSPLFKHARIILDEFEVALHSPDQIAPVGVLHPTKFHLEAKDPSAKFNPELLSSVIEVMGNVAVEETVLRGDEELAVFEDSANVVSNPEVQLTLMSQQHGVVTMGCWRQHCERLGLREELGLLLSTVEKSLHSKGLTWGNVVYVRLFLEDLAFFGLANEVYVKHITDQKCERGAPSRCCMQLCLPEAGFGGVLVEVTAASDSSKQVLHVQSISCWAPCCIGPYSQATLHRNILHMAGQLGLDPPTMELVQGGATLEMRQAMKNCEAVAEAFKVSLRGDAIAITIYCSAALTIEDQVQVEHCLQEFLHAEAEEDTGSDESHRISRYLKIIPKPLVLFLLVPALPKGAKVEVEPSLFVDSAMYRDIDSDLDSSVSWQRIHVETHPTTGRPKDSVIHTRTLLCTPCEGLILPRRYGRAMVFIRSVSADSPGSVNHSENSRNAQVDFQELQENILQAVTTIKCRVFETMAKLSWSDITAFRVYYDVNAVAAAPLCKAVTEALESVTDAATCSSVAPTFLPVSGVSCILGSRELNLLVLDVIAAGAHNQP</sequence>
<dbReference type="Gene3D" id="3.40.50.620">
    <property type="entry name" value="HUPs"/>
    <property type="match status" value="1"/>
</dbReference>
<dbReference type="AlphaFoldDB" id="A0A8T0IV06"/>
<evidence type="ECO:0000256" key="5">
    <source>
        <dbReference type="ARBA" id="ARBA00022598"/>
    </source>
</evidence>
<dbReference type="GO" id="GO:0017183">
    <property type="term" value="P:protein histidyl modification to diphthamide"/>
    <property type="evidence" value="ECO:0007669"/>
    <property type="project" value="TreeGrafter"/>
</dbReference>
<comment type="similarity">
    <text evidence="2">Belongs to the Diphthine--ammonia ligase family.</text>
</comment>
<keyword evidence="6" id="KW-0547">Nucleotide-binding</keyword>
<dbReference type="InterPro" id="IPR002761">
    <property type="entry name" value="Diphthami_syn_dom"/>
</dbReference>
<dbReference type="PANTHER" id="PTHR12196">
    <property type="entry name" value="DOMAIN OF UNKNOWN FUNCTION 71 DUF71 -CONTAINING PROTEIN"/>
    <property type="match status" value="1"/>
</dbReference>
<comment type="pathway">
    <text evidence="1">Protein modification; peptidyl-diphthamide biosynthesis.</text>
</comment>
<dbReference type="CDD" id="cd06156">
    <property type="entry name" value="eu_AANH_C_2"/>
    <property type="match status" value="1"/>
</dbReference>
<dbReference type="InterPro" id="IPR035959">
    <property type="entry name" value="RutC-like_sf"/>
</dbReference>
<dbReference type="FunFam" id="3.40.50.620:FF:000069">
    <property type="entry name" value="diphthine--ammonia ligase"/>
    <property type="match status" value="1"/>
</dbReference>
<evidence type="ECO:0000256" key="12">
    <source>
        <dbReference type="ARBA" id="ARBA00048108"/>
    </source>
</evidence>
<comment type="caution">
    <text evidence="14">The sequence shown here is derived from an EMBL/GenBank/DDBJ whole genome shotgun (WGS) entry which is preliminary data.</text>
</comment>
<accession>A0A8T0IV06</accession>
<evidence type="ECO:0000256" key="7">
    <source>
        <dbReference type="ARBA" id="ARBA00022840"/>
    </source>
</evidence>
<dbReference type="EC" id="6.3.1.14" evidence="3"/>
<keyword evidence="7" id="KW-0067">ATP-binding</keyword>
<protein>
    <recommendedName>
        <fullName evidence="4">Diphthine--ammonia ligase</fullName>
        <ecNumber evidence="3">6.3.1.14</ecNumber>
    </recommendedName>
    <alternativeName>
        <fullName evidence="9">ATP-binding domain-containing protein 4</fullName>
    </alternativeName>
    <alternativeName>
        <fullName evidence="8">Diphthamide synthase</fullName>
    </alternativeName>
    <alternativeName>
        <fullName evidence="10">Diphthamide synthetase</fullName>
    </alternativeName>
    <alternativeName>
        <fullName evidence="11">Protein DPH6 homolog</fullName>
    </alternativeName>
</protein>
<name>A0A8T0IV06_CERPU</name>
<keyword evidence="15" id="KW-1185">Reference proteome</keyword>
<dbReference type="NCBIfam" id="TIGR00290">
    <property type="entry name" value="MJ0570_dom"/>
    <property type="match status" value="1"/>
</dbReference>
<dbReference type="GO" id="GO:0005524">
    <property type="term" value="F:ATP binding"/>
    <property type="evidence" value="ECO:0007669"/>
    <property type="project" value="UniProtKB-KW"/>
</dbReference>
<dbReference type="InterPro" id="IPR014729">
    <property type="entry name" value="Rossmann-like_a/b/a_fold"/>
</dbReference>
<dbReference type="FunFam" id="3.90.1490.10:FF:000001">
    <property type="entry name" value="Diphthine--ammonia ligase"/>
    <property type="match status" value="1"/>
</dbReference>
<dbReference type="Pfam" id="PF01042">
    <property type="entry name" value="Ribonuc_L-PSP"/>
    <property type="match status" value="2"/>
</dbReference>
<organism evidence="14 15">
    <name type="scientific">Ceratodon purpureus</name>
    <name type="common">Fire moss</name>
    <name type="synonym">Dicranum purpureum</name>
    <dbReference type="NCBI Taxonomy" id="3225"/>
    <lineage>
        <taxon>Eukaryota</taxon>
        <taxon>Viridiplantae</taxon>
        <taxon>Streptophyta</taxon>
        <taxon>Embryophyta</taxon>
        <taxon>Bryophyta</taxon>
        <taxon>Bryophytina</taxon>
        <taxon>Bryopsida</taxon>
        <taxon>Dicranidae</taxon>
        <taxon>Pseudoditrichales</taxon>
        <taxon>Ditrichaceae</taxon>
        <taxon>Ceratodon</taxon>
    </lineage>
</organism>
<evidence type="ECO:0000256" key="1">
    <source>
        <dbReference type="ARBA" id="ARBA00005156"/>
    </source>
</evidence>
<evidence type="ECO:0000256" key="9">
    <source>
        <dbReference type="ARBA" id="ARBA00031202"/>
    </source>
</evidence>
<dbReference type="InterPro" id="IPR030662">
    <property type="entry name" value="DPH6/MJ0570"/>
</dbReference>
<keyword evidence="5" id="KW-0436">Ligase</keyword>
<dbReference type="Proteomes" id="UP000822688">
    <property type="component" value="Chromosome 2"/>
</dbReference>
<evidence type="ECO:0000256" key="4">
    <source>
        <dbReference type="ARBA" id="ARBA00018426"/>
    </source>
</evidence>
<dbReference type="InterPro" id="IPR006175">
    <property type="entry name" value="YjgF/YER057c/UK114"/>
</dbReference>
<dbReference type="PANTHER" id="PTHR12196:SF2">
    <property type="entry name" value="DIPHTHINE--AMMONIA LIGASE"/>
    <property type="match status" value="1"/>
</dbReference>
<comment type="catalytic activity">
    <reaction evidence="12">
        <text>diphthine-[translation elongation factor 2] + NH4(+) + ATP = diphthamide-[translation elongation factor 2] + AMP + diphosphate + H(+)</text>
        <dbReference type="Rhea" id="RHEA:19753"/>
        <dbReference type="Rhea" id="RHEA-COMP:10172"/>
        <dbReference type="Rhea" id="RHEA-COMP:10174"/>
        <dbReference type="ChEBI" id="CHEBI:15378"/>
        <dbReference type="ChEBI" id="CHEBI:16692"/>
        <dbReference type="ChEBI" id="CHEBI:28938"/>
        <dbReference type="ChEBI" id="CHEBI:30616"/>
        <dbReference type="ChEBI" id="CHEBI:33019"/>
        <dbReference type="ChEBI" id="CHEBI:82696"/>
        <dbReference type="ChEBI" id="CHEBI:456215"/>
        <dbReference type="EC" id="6.3.1.14"/>
    </reaction>
</comment>
<evidence type="ECO:0000256" key="3">
    <source>
        <dbReference type="ARBA" id="ARBA00012089"/>
    </source>
</evidence>
<evidence type="ECO:0000313" key="14">
    <source>
        <dbReference type="EMBL" id="KAG0586955.1"/>
    </source>
</evidence>
<dbReference type="Gene3D" id="3.30.1330.40">
    <property type="entry name" value="RutC-like"/>
    <property type="match status" value="2"/>
</dbReference>
<dbReference type="SUPFAM" id="SSF55298">
    <property type="entry name" value="YjgF-like"/>
    <property type="match status" value="2"/>
</dbReference>
<dbReference type="GO" id="GO:0017178">
    <property type="term" value="F:diphthine-ammonia ligase activity"/>
    <property type="evidence" value="ECO:0007669"/>
    <property type="project" value="UniProtKB-EC"/>
</dbReference>
<evidence type="ECO:0000256" key="6">
    <source>
        <dbReference type="ARBA" id="ARBA00022741"/>
    </source>
</evidence>
<evidence type="ECO:0000259" key="13">
    <source>
        <dbReference type="Pfam" id="PF01902"/>
    </source>
</evidence>
<reference evidence="14" key="1">
    <citation type="submission" date="2020-06" db="EMBL/GenBank/DDBJ databases">
        <title>WGS assembly of Ceratodon purpureus strain R40.</title>
        <authorList>
            <person name="Carey S.B."/>
            <person name="Jenkins J."/>
            <person name="Shu S."/>
            <person name="Lovell J.T."/>
            <person name="Sreedasyam A."/>
            <person name="Maumus F."/>
            <person name="Tiley G.P."/>
            <person name="Fernandez-Pozo N."/>
            <person name="Barry K."/>
            <person name="Chen C."/>
            <person name="Wang M."/>
            <person name="Lipzen A."/>
            <person name="Daum C."/>
            <person name="Saski C.A."/>
            <person name="Payton A.C."/>
            <person name="Mcbreen J.C."/>
            <person name="Conrad R.E."/>
            <person name="Kollar L.M."/>
            <person name="Olsson S."/>
            <person name="Huttunen S."/>
            <person name="Landis J.B."/>
            <person name="Wickett N.J."/>
            <person name="Johnson M.G."/>
            <person name="Rensing S.A."/>
            <person name="Grimwood J."/>
            <person name="Schmutz J."/>
            <person name="Mcdaniel S.F."/>
        </authorList>
    </citation>
    <scope>NUCLEOTIDE SEQUENCE</scope>
    <source>
        <strain evidence="14">R40</strain>
    </source>
</reference>
<proteinExistence type="inferred from homology"/>
<dbReference type="Gene3D" id="3.90.1490.10">
    <property type="entry name" value="putative n-type atp pyrophosphatase, domain 2"/>
    <property type="match status" value="1"/>
</dbReference>
<evidence type="ECO:0000256" key="10">
    <source>
        <dbReference type="ARBA" id="ARBA00031552"/>
    </source>
</evidence>
<evidence type="ECO:0000256" key="8">
    <source>
        <dbReference type="ARBA" id="ARBA00029814"/>
    </source>
</evidence>
<dbReference type="EMBL" id="CM026422">
    <property type="protein sequence ID" value="KAG0586955.1"/>
    <property type="molecule type" value="Genomic_DNA"/>
</dbReference>
<evidence type="ECO:0000313" key="15">
    <source>
        <dbReference type="Proteomes" id="UP000822688"/>
    </source>
</evidence>
<evidence type="ECO:0000256" key="2">
    <source>
        <dbReference type="ARBA" id="ARBA00008496"/>
    </source>
</evidence>